<dbReference type="InterPro" id="IPR003462">
    <property type="entry name" value="ODC_Mu_crystall"/>
</dbReference>
<sequence>MNSIRIISDDDVEHILDLKNTILCVENAYQQKANNKATILPLVSADLVEGKADMDIKSGIYQAENLFGLKLVAWFGENEMQGLPALTGMTMVFDLKNGFPRALINARHLTAMRTGAAGAVGIKYLAKKNAEVLVVVGTGHQAVFQIAATLTAVPTIRKVYLYNPRNEEKAKLLQESIRTKLSRIRNDIYDLKNEKWIQRIETVEFSAVNNIESALSETDAVITITPSSQALIRKEWVKPGTHISCIGADLPGKQELDETLFKTVRVFVDDVGQASKVGEIQTAIRLGMVQKELITEIGNVINGNEKGRLSNKDITVFDSTGIALQDLAVADYILKIAEEKNIGTIVNL</sequence>
<dbReference type="PANTHER" id="PTHR13812">
    <property type="entry name" value="KETIMINE REDUCTASE MU-CRYSTALLIN"/>
    <property type="match status" value="1"/>
</dbReference>
<dbReference type="Pfam" id="PF02423">
    <property type="entry name" value="OCD_Mu_crystall"/>
    <property type="match status" value="1"/>
</dbReference>
<dbReference type="PIRSF" id="PIRSF001439">
    <property type="entry name" value="CryM"/>
    <property type="match status" value="1"/>
</dbReference>
<dbReference type="InterPro" id="IPR036291">
    <property type="entry name" value="NAD(P)-bd_dom_sf"/>
</dbReference>
<name>A0ABP3TW34_9CLOT</name>
<dbReference type="SUPFAM" id="SSF51735">
    <property type="entry name" value="NAD(P)-binding Rossmann-fold domains"/>
    <property type="match status" value="1"/>
</dbReference>
<dbReference type="Gene3D" id="3.30.1780.10">
    <property type="entry name" value="ornithine cyclodeaminase, domain 1"/>
    <property type="match status" value="1"/>
</dbReference>
<organism evidence="1 2">
    <name type="scientific">Clostridium malenominatum</name>
    <dbReference type="NCBI Taxonomy" id="1539"/>
    <lineage>
        <taxon>Bacteria</taxon>
        <taxon>Bacillati</taxon>
        <taxon>Bacillota</taxon>
        <taxon>Clostridia</taxon>
        <taxon>Eubacteriales</taxon>
        <taxon>Clostridiaceae</taxon>
        <taxon>Clostridium</taxon>
    </lineage>
</organism>
<accession>A0ABP3TW34</accession>
<dbReference type="EMBL" id="BAAACF010000001">
    <property type="protein sequence ID" value="GAA0716717.1"/>
    <property type="molecule type" value="Genomic_DNA"/>
</dbReference>
<evidence type="ECO:0000313" key="2">
    <source>
        <dbReference type="Proteomes" id="UP001500339"/>
    </source>
</evidence>
<proteinExistence type="predicted"/>
<dbReference type="Proteomes" id="UP001500339">
    <property type="component" value="Unassembled WGS sequence"/>
</dbReference>
<keyword evidence="2" id="KW-1185">Reference proteome</keyword>
<dbReference type="Gene3D" id="3.40.50.720">
    <property type="entry name" value="NAD(P)-binding Rossmann-like Domain"/>
    <property type="match status" value="1"/>
</dbReference>
<dbReference type="InterPro" id="IPR023401">
    <property type="entry name" value="ODC_N"/>
</dbReference>
<dbReference type="RefSeq" id="WP_343765424.1">
    <property type="nucleotide sequence ID" value="NZ_BAAACF010000001.1"/>
</dbReference>
<dbReference type="PANTHER" id="PTHR13812:SF19">
    <property type="entry name" value="KETIMINE REDUCTASE MU-CRYSTALLIN"/>
    <property type="match status" value="1"/>
</dbReference>
<evidence type="ECO:0000313" key="1">
    <source>
        <dbReference type="EMBL" id="GAA0716717.1"/>
    </source>
</evidence>
<protein>
    <submittedName>
        <fullName evidence="1">Ornithine cyclodeaminase family protein</fullName>
    </submittedName>
</protein>
<gene>
    <name evidence="1" type="ORF">GCM10008905_01570</name>
</gene>
<reference evidence="2" key="1">
    <citation type="journal article" date="2019" name="Int. J. Syst. Evol. Microbiol.">
        <title>The Global Catalogue of Microorganisms (GCM) 10K type strain sequencing project: providing services to taxonomists for standard genome sequencing and annotation.</title>
        <authorList>
            <consortium name="The Broad Institute Genomics Platform"/>
            <consortium name="The Broad Institute Genome Sequencing Center for Infectious Disease"/>
            <person name="Wu L."/>
            <person name="Ma J."/>
        </authorList>
    </citation>
    <scope>NUCLEOTIDE SEQUENCE [LARGE SCALE GENOMIC DNA]</scope>
    <source>
        <strain evidence="2">JCM 1405</strain>
    </source>
</reference>
<comment type="caution">
    <text evidence="1">The sequence shown here is derived from an EMBL/GenBank/DDBJ whole genome shotgun (WGS) entry which is preliminary data.</text>
</comment>